<dbReference type="PANTHER" id="PTHR31973">
    <property type="entry name" value="POLYPROTEIN, PUTATIVE-RELATED"/>
    <property type="match status" value="1"/>
</dbReference>
<organism evidence="3 4">
    <name type="scientific">Actinidia rufa</name>
    <dbReference type="NCBI Taxonomy" id="165716"/>
    <lineage>
        <taxon>Eukaryota</taxon>
        <taxon>Viridiplantae</taxon>
        <taxon>Streptophyta</taxon>
        <taxon>Embryophyta</taxon>
        <taxon>Tracheophyta</taxon>
        <taxon>Spermatophyta</taxon>
        <taxon>Magnoliopsida</taxon>
        <taxon>eudicotyledons</taxon>
        <taxon>Gunneridae</taxon>
        <taxon>Pentapetalae</taxon>
        <taxon>asterids</taxon>
        <taxon>Ericales</taxon>
        <taxon>Actinidiaceae</taxon>
        <taxon>Actinidia</taxon>
    </lineage>
</organism>
<evidence type="ECO:0000259" key="2">
    <source>
        <dbReference type="Pfam" id="PF03108"/>
    </source>
</evidence>
<evidence type="ECO:0000313" key="3">
    <source>
        <dbReference type="EMBL" id="GFY99670.1"/>
    </source>
</evidence>
<dbReference type="Pfam" id="PF03108">
    <property type="entry name" value="DBD_Tnp_Mut"/>
    <property type="match status" value="1"/>
</dbReference>
<feature type="region of interest" description="Disordered" evidence="1">
    <location>
        <begin position="87"/>
        <end position="110"/>
    </location>
</feature>
<feature type="domain" description="Transposase MuDR plant" evidence="2">
    <location>
        <begin position="133"/>
        <end position="193"/>
    </location>
</feature>
<keyword evidence="4" id="KW-1185">Reference proteome</keyword>
<comment type="caution">
    <text evidence="3">The sequence shown here is derived from an EMBL/GenBank/DDBJ whole genome shotgun (WGS) entry which is preliminary data.</text>
</comment>
<sequence>MKKLETDSDVLDIYLEGRDSIIKLFIEVEYINGEKGVLNVGEGAGTGADEGEMEVEEVEEDLEEEDHGVNVYGFSDEDRDWNVAMEPQDVDDGGSLNVGPSTKPKGRSIQREFDTSYYGKEPYLSVDGKLVLEQGIIFTNVQSFTAKLRDYTAEIGFKLVRDKNEKSRVTTHCAREGCPWRIHASPFHDGVTFKTNTLNPEHTCSRVNENADATSTWIAEKLLKSFQKNPQMGRDLMQEELIEGQLLIGIDGCHLKGSYGGVMLAEIAVDGNNGLLPVAVRVVECEYKDSWARFPGLALRKQFWKAARAYTVREFNEALEFIKRLSNDAHAWLQKLPPLSWSRHAFDGRVRSDHITKNMAESFNSWLGNLRGKPILTMLEGVRVKLMGRFQTRNQKGVVWNSNITSNIKNHLAAVSILSRQCKAALAGSQGYEEFGHNKRICQRAYVRGKGRANASGSSGDRGSSTGSGTAIGVESSNGIGCASGSSVRGRGSCIGIVRGTSMRGSSRGSTSHGTNQYDFSEGQWHCQGHFNDGQQQQRFHFSRHKSILWPTTIYLAQCRTRKVNFAIFQESNYEGNPLLCGPSLHNSCNEIGSQSMETNASNTEDTFIDMAMKLGLARNCCGSTYKSVLAAGMVPSN</sequence>
<accession>A0A7J0FM18</accession>
<dbReference type="OrthoDB" id="1098875at2759"/>
<proteinExistence type="predicted"/>
<evidence type="ECO:0000313" key="4">
    <source>
        <dbReference type="Proteomes" id="UP000585474"/>
    </source>
</evidence>
<dbReference type="AlphaFoldDB" id="A0A7J0FM18"/>
<gene>
    <name evidence="3" type="ORF">Acr_13g0010700</name>
</gene>
<dbReference type="Proteomes" id="UP000585474">
    <property type="component" value="Unassembled WGS sequence"/>
</dbReference>
<protein>
    <recommendedName>
        <fullName evidence="2">Transposase MuDR plant domain-containing protein</fullName>
    </recommendedName>
</protein>
<name>A0A7J0FM18_9ERIC</name>
<dbReference type="EMBL" id="BJWL01000013">
    <property type="protein sequence ID" value="GFY99670.1"/>
    <property type="molecule type" value="Genomic_DNA"/>
</dbReference>
<dbReference type="InterPro" id="IPR004332">
    <property type="entry name" value="Transposase_MuDR"/>
</dbReference>
<evidence type="ECO:0000256" key="1">
    <source>
        <dbReference type="SAM" id="MobiDB-lite"/>
    </source>
</evidence>
<reference evidence="3 4" key="1">
    <citation type="submission" date="2019-07" db="EMBL/GenBank/DDBJ databases">
        <title>De Novo Assembly of kiwifruit Actinidia rufa.</title>
        <authorList>
            <person name="Sugita-Konishi S."/>
            <person name="Sato K."/>
            <person name="Mori E."/>
            <person name="Abe Y."/>
            <person name="Kisaki G."/>
            <person name="Hamano K."/>
            <person name="Suezawa K."/>
            <person name="Otani M."/>
            <person name="Fukuda T."/>
            <person name="Manabe T."/>
            <person name="Gomi K."/>
            <person name="Tabuchi M."/>
            <person name="Akimitsu K."/>
            <person name="Kataoka I."/>
        </authorList>
    </citation>
    <scope>NUCLEOTIDE SEQUENCE [LARGE SCALE GENOMIC DNA]</scope>
    <source>
        <strain evidence="4">cv. Fuchu</strain>
    </source>
</reference>
<dbReference type="PANTHER" id="PTHR31973:SF187">
    <property type="entry name" value="MUTATOR TRANSPOSASE MUDRA PROTEIN"/>
    <property type="match status" value="1"/>
</dbReference>